<name>A0A7J6WFC9_THATH</name>
<dbReference type="Proteomes" id="UP000554482">
    <property type="component" value="Unassembled WGS sequence"/>
</dbReference>
<reference evidence="1 2" key="1">
    <citation type="submission" date="2020-06" db="EMBL/GenBank/DDBJ databases">
        <title>Transcriptomic and genomic resources for Thalictrum thalictroides and T. hernandezii: Facilitating candidate gene discovery in an emerging model plant lineage.</title>
        <authorList>
            <person name="Arias T."/>
            <person name="Riano-Pachon D.M."/>
            <person name="Di Stilio V.S."/>
        </authorList>
    </citation>
    <scope>NUCLEOTIDE SEQUENCE [LARGE SCALE GENOMIC DNA]</scope>
    <source>
        <strain evidence="2">cv. WT478/WT964</strain>
        <tissue evidence="1">Leaves</tissue>
    </source>
</reference>
<proteinExistence type="predicted"/>
<gene>
    <name evidence="1" type="ORF">FRX31_014816</name>
</gene>
<sequence length="175" mass="19848">MSFDDDSWPWFPLFDECDQQILIDCGMVSVPAPQMYEISYEPTSMHAFDYRYPIADIELKKEITDEALGILARTNPEWFENFIMSLLQKSKIAQDDIGATSTAITVTKQPLQSSTLSIIKCNNDKDEEESEIKEAVNLELDEDKKPDENANLVLTAMSIEIEAVGTSQKDENEIQ</sequence>
<dbReference type="AlphaFoldDB" id="A0A7J6WFC9"/>
<keyword evidence="2" id="KW-1185">Reference proteome</keyword>
<evidence type="ECO:0000313" key="2">
    <source>
        <dbReference type="Proteomes" id="UP000554482"/>
    </source>
</evidence>
<protein>
    <submittedName>
        <fullName evidence="1">Uncharacterized protein</fullName>
    </submittedName>
</protein>
<dbReference type="EMBL" id="JABWDY010017085">
    <property type="protein sequence ID" value="KAF5195597.1"/>
    <property type="molecule type" value="Genomic_DNA"/>
</dbReference>
<comment type="caution">
    <text evidence="1">The sequence shown here is derived from an EMBL/GenBank/DDBJ whole genome shotgun (WGS) entry which is preliminary data.</text>
</comment>
<organism evidence="1 2">
    <name type="scientific">Thalictrum thalictroides</name>
    <name type="common">Rue-anemone</name>
    <name type="synonym">Anemone thalictroides</name>
    <dbReference type="NCBI Taxonomy" id="46969"/>
    <lineage>
        <taxon>Eukaryota</taxon>
        <taxon>Viridiplantae</taxon>
        <taxon>Streptophyta</taxon>
        <taxon>Embryophyta</taxon>
        <taxon>Tracheophyta</taxon>
        <taxon>Spermatophyta</taxon>
        <taxon>Magnoliopsida</taxon>
        <taxon>Ranunculales</taxon>
        <taxon>Ranunculaceae</taxon>
        <taxon>Thalictroideae</taxon>
        <taxon>Thalictrum</taxon>
    </lineage>
</organism>
<evidence type="ECO:0000313" key="1">
    <source>
        <dbReference type="EMBL" id="KAF5195597.1"/>
    </source>
</evidence>
<accession>A0A7J6WFC9</accession>